<dbReference type="Pfam" id="PF13450">
    <property type="entry name" value="NAD_binding_8"/>
    <property type="match status" value="1"/>
</dbReference>
<name>A0AAD5XDY1_9FUNG</name>
<evidence type="ECO:0000256" key="4">
    <source>
        <dbReference type="ARBA" id="ARBA00023002"/>
    </source>
</evidence>
<dbReference type="InterPro" id="IPR002938">
    <property type="entry name" value="FAD-bd"/>
</dbReference>
<evidence type="ECO:0000256" key="5">
    <source>
        <dbReference type="ARBA" id="ARBA00023033"/>
    </source>
</evidence>
<dbReference type="EMBL" id="JADGJH010000541">
    <property type="protein sequence ID" value="KAJ3126790.1"/>
    <property type="molecule type" value="Genomic_DNA"/>
</dbReference>
<gene>
    <name evidence="8" type="ORF">HK100_010080</name>
</gene>
<dbReference type="GO" id="GO:0071949">
    <property type="term" value="F:FAD binding"/>
    <property type="evidence" value="ECO:0007669"/>
    <property type="project" value="InterPro"/>
</dbReference>
<feature type="domain" description="FAD-binding" evidence="7">
    <location>
        <begin position="81"/>
        <end position="195"/>
    </location>
</feature>
<dbReference type="Gene3D" id="3.50.50.60">
    <property type="entry name" value="FAD/NAD(P)-binding domain"/>
    <property type="match status" value="1"/>
</dbReference>
<comment type="similarity">
    <text evidence="1">Belongs to the paxM FAD-dependent monooxygenase family.</text>
</comment>
<proteinExistence type="inferred from homology"/>
<dbReference type="SUPFAM" id="SSF51905">
    <property type="entry name" value="FAD/NAD(P)-binding domain"/>
    <property type="match status" value="1"/>
</dbReference>
<evidence type="ECO:0000256" key="3">
    <source>
        <dbReference type="ARBA" id="ARBA00022827"/>
    </source>
</evidence>
<protein>
    <recommendedName>
        <fullName evidence="7">FAD-binding domain-containing protein</fullName>
    </recommendedName>
</protein>
<keyword evidence="9" id="KW-1185">Reference proteome</keyword>
<sequence>MVSVIVIGAGPVGAATAYGLRKRGFDVTIYDCIRDLPVTAAEQQQQQQQTQAQGTGEGGEAGAAERGETQGGGVSMYWNGFEALRGLGLYDAVIASPHTALSGALFMAIDGSDAIAHFVFGGRNPEGRQFLRPHVHRPLLRACAAAGVRVVAGKRLVRVAQTAAGVSAAFDDGDAAAADFLVGADGIHSATRRCVLPGAPAPRFWAVGYIGVFARGVDARGVTLEFDQDMGLYSDAVTGNYVFANNCSDKEGSWLVMEFDKIQDQKTGSASGSSDDWRPYTDLPKESKRLADVVEEWGVPKSVVACVRNSVRITPIAIYDLPSLATLHKGRVLLVGDAAHGMVPTTGQGLNNGFEDAATLFDLFGHFSPDEYKTVFQLYDQVRLPRVRSVSAAARSVANQLKAGTPLKAKIGRFMMRSIFSIFSLLGVSDSTVNYDYKIPLEKAVAQYKANKKQ</sequence>
<dbReference type="PANTHER" id="PTHR13789:SF309">
    <property type="entry name" value="PUTATIVE (AFU_ORTHOLOGUE AFUA_6G14510)-RELATED"/>
    <property type="match status" value="1"/>
</dbReference>
<feature type="compositionally biased region" description="Low complexity" evidence="6">
    <location>
        <begin position="43"/>
        <end position="54"/>
    </location>
</feature>
<keyword evidence="3" id="KW-0274">FAD</keyword>
<evidence type="ECO:0000313" key="8">
    <source>
        <dbReference type="EMBL" id="KAJ3126790.1"/>
    </source>
</evidence>
<dbReference type="Pfam" id="PF01494">
    <property type="entry name" value="FAD_binding_3"/>
    <property type="match status" value="2"/>
</dbReference>
<evidence type="ECO:0000256" key="6">
    <source>
        <dbReference type="SAM" id="MobiDB-lite"/>
    </source>
</evidence>
<evidence type="ECO:0000259" key="7">
    <source>
        <dbReference type="Pfam" id="PF01494"/>
    </source>
</evidence>
<dbReference type="InterPro" id="IPR050493">
    <property type="entry name" value="FAD-dep_Monooxygenase_BioMet"/>
</dbReference>
<accession>A0AAD5XDY1</accession>
<feature type="domain" description="FAD-binding" evidence="7">
    <location>
        <begin position="325"/>
        <end position="390"/>
    </location>
</feature>
<feature type="region of interest" description="Disordered" evidence="6">
    <location>
        <begin position="43"/>
        <end position="67"/>
    </location>
</feature>
<organism evidence="8 9">
    <name type="scientific">Physocladia obscura</name>
    <dbReference type="NCBI Taxonomy" id="109957"/>
    <lineage>
        <taxon>Eukaryota</taxon>
        <taxon>Fungi</taxon>
        <taxon>Fungi incertae sedis</taxon>
        <taxon>Chytridiomycota</taxon>
        <taxon>Chytridiomycota incertae sedis</taxon>
        <taxon>Chytridiomycetes</taxon>
        <taxon>Chytridiales</taxon>
        <taxon>Chytriomycetaceae</taxon>
        <taxon>Physocladia</taxon>
    </lineage>
</organism>
<keyword evidence="2" id="KW-0285">Flavoprotein</keyword>
<keyword evidence="4" id="KW-0560">Oxidoreductase</keyword>
<dbReference type="Proteomes" id="UP001211907">
    <property type="component" value="Unassembled WGS sequence"/>
</dbReference>
<dbReference type="InterPro" id="IPR036188">
    <property type="entry name" value="FAD/NAD-bd_sf"/>
</dbReference>
<dbReference type="AlphaFoldDB" id="A0AAD5XDY1"/>
<dbReference type="PRINTS" id="PR00420">
    <property type="entry name" value="RNGMNOXGNASE"/>
</dbReference>
<comment type="caution">
    <text evidence="8">The sequence shown here is derived from an EMBL/GenBank/DDBJ whole genome shotgun (WGS) entry which is preliminary data.</text>
</comment>
<evidence type="ECO:0000313" key="9">
    <source>
        <dbReference type="Proteomes" id="UP001211907"/>
    </source>
</evidence>
<keyword evidence="5" id="KW-0503">Monooxygenase</keyword>
<dbReference type="PANTHER" id="PTHR13789">
    <property type="entry name" value="MONOOXYGENASE"/>
    <property type="match status" value="1"/>
</dbReference>
<evidence type="ECO:0000256" key="1">
    <source>
        <dbReference type="ARBA" id="ARBA00007992"/>
    </source>
</evidence>
<dbReference type="GO" id="GO:0004497">
    <property type="term" value="F:monooxygenase activity"/>
    <property type="evidence" value="ECO:0007669"/>
    <property type="project" value="UniProtKB-KW"/>
</dbReference>
<reference evidence="8" key="1">
    <citation type="submission" date="2020-05" db="EMBL/GenBank/DDBJ databases">
        <title>Phylogenomic resolution of chytrid fungi.</title>
        <authorList>
            <person name="Stajich J.E."/>
            <person name="Amses K."/>
            <person name="Simmons R."/>
            <person name="Seto K."/>
            <person name="Myers J."/>
            <person name="Bonds A."/>
            <person name="Quandt C.A."/>
            <person name="Barry K."/>
            <person name="Liu P."/>
            <person name="Grigoriev I."/>
            <person name="Longcore J.E."/>
            <person name="James T.Y."/>
        </authorList>
    </citation>
    <scope>NUCLEOTIDE SEQUENCE</scope>
    <source>
        <strain evidence="8">JEL0513</strain>
    </source>
</reference>
<evidence type="ECO:0000256" key="2">
    <source>
        <dbReference type="ARBA" id="ARBA00022630"/>
    </source>
</evidence>